<proteinExistence type="predicted"/>
<sequence>MQSKLKQTFKVLALLSIISCNYNSQDATRKLKKKDTLLYAIYDSDNISKSIMSFTVLADSSFIFTNIVERPNYNKTEEFKGLVKIKNNHLDFFPFELDYNKSQNAELKNNYIDFEGGEFPFRMRIEKTKIQSPNYINYSRFPDIAVFKFIEKENSEHYKNYEINNDDLYKAEDILKQCFSDNKDKLTKYSDYVKQINAVKNKQNEIILFVHCYCKLDNFIKKEFRLAPIEMHDGGTCNVYIEINLSKNKYTHFHTASF</sequence>
<dbReference type="EMBL" id="CP067018">
    <property type="protein sequence ID" value="QQN58602.1"/>
    <property type="molecule type" value="Genomic_DNA"/>
</dbReference>
<name>A0A7T7ZXR5_9FLAO</name>
<organism evidence="1 2">
    <name type="scientific">Elizabethkingia bruuniana</name>
    <dbReference type="NCBI Taxonomy" id="1756149"/>
    <lineage>
        <taxon>Bacteria</taxon>
        <taxon>Pseudomonadati</taxon>
        <taxon>Bacteroidota</taxon>
        <taxon>Flavobacteriia</taxon>
        <taxon>Flavobacteriales</taxon>
        <taxon>Weeksellaceae</taxon>
        <taxon>Elizabethkingia</taxon>
    </lineage>
</organism>
<dbReference type="GeneID" id="93133017"/>
<evidence type="ECO:0000313" key="2">
    <source>
        <dbReference type="Proteomes" id="UP000595426"/>
    </source>
</evidence>
<dbReference type="Proteomes" id="UP000595426">
    <property type="component" value="Chromosome"/>
</dbReference>
<evidence type="ECO:0000313" key="1">
    <source>
        <dbReference type="EMBL" id="QQN58602.1"/>
    </source>
</evidence>
<protein>
    <submittedName>
        <fullName evidence="1">Uncharacterized protein</fullName>
    </submittedName>
</protein>
<dbReference type="OrthoDB" id="4301792at2"/>
<accession>A0A7T7ZXR5</accession>
<dbReference type="RefSeq" id="WP_034867492.1">
    <property type="nucleotide sequence ID" value="NZ_CBCSDR010000001.1"/>
</dbReference>
<dbReference type="AlphaFoldDB" id="A0A7T7ZXR5"/>
<reference evidence="1 2" key="1">
    <citation type="submission" date="2020-12" db="EMBL/GenBank/DDBJ databases">
        <title>FDA dAtabase for Regulatory Grade micrObial Sequences (FDA-ARGOS): Supporting development and validation of Infectious Disease Dx tests.</title>
        <authorList>
            <person name="Kerrigan L."/>
            <person name="Long C."/>
            <person name="Tallon L."/>
            <person name="Sadzewicz L."/>
            <person name="Zhao X."/>
            <person name="Boylan J."/>
            <person name="Ott S."/>
            <person name="Bowen H."/>
            <person name="Vavikolanu K."/>
            <person name="Mehta A."/>
            <person name="Aluvathingal J."/>
            <person name="Nadendla S."/>
            <person name="Yan Y."/>
            <person name="Sichtig H."/>
        </authorList>
    </citation>
    <scope>NUCLEOTIDE SEQUENCE [LARGE SCALE GENOMIC DNA]</scope>
    <source>
        <strain evidence="1 2">FDAARGOS_1031</strain>
    </source>
</reference>
<keyword evidence="2" id="KW-1185">Reference proteome</keyword>
<gene>
    <name evidence="1" type="ORF">I6H88_19600</name>
</gene>
<dbReference type="KEGG" id="egm:AYC65_08880"/>